<dbReference type="NCBIfam" id="NF001540">
    <property type="entry name" value="PRK00366.1"/>
    <property type="match status" value="1"/>
</dbReference>
<keyword evidence="2 7" id="KW-0479">Metal-binding</keyword>
<dbReference type="EMBL" id="QWKP01000162">
    <property type="protein sequence ID" value="RHA43126.1"/>
    <property type="molecule type" value="Genomic_DNA"/>
</dbReference>
<comment type="function">
    <text evidence="7">Converts 2C-methyl-D-erythritol 2,4-cyclodiphosphate (ME-2,4cPP) into 1-hydroxy-2-methyl-2-(E)-butenyl 4-diphosphate.</text>
</comment>
<dbReference type="PANTHER" id="PTHR30454">
    <property type="entry name" value="4-HYDROXY-3-METHYLBUT-2-EN-1-YL DIPHOSPHATE SYNTHASE"/>
    <property type="match status" value="1"/>
</dbReference>
<keyword evidence="4 7" id="KW-0408">Iron</keyword>
<dbReference type="GO" id="GO:0016114">
    <property type="term" value="P:terpenoid biosynthetic process"/>
    <property type="evidence" value="ECO:0007669"/>
    <property type="project" value="InterPro"/>
</dbReference>
<dbReference type="InterPro" id="IPR004588">
    <property type="entry name" value="IspG_bac-typ"/>
</dbReference>
<evidence type="ECO:0000259" key="8">
    <source>
        <dbReference type="Pfam" id="PF04551"/>
    </source>
</evidence>
<dbReference type="PIRSF" id="PIRSF004640">
    <property type="entry name" value="IspG"/>
    <property type="match status" value="1"/>
</dbReference>
<evidence type="ECO:0000313" key="10">
    <source>
        <dbReference type="EMBL" id="RHA43126.1"/>
    </source>
</evidence>
<keyword evidence="6 7" id="KW-0414">Isoprene biosynthesis</keyword>
<evidence type="ECO:0000256" key="7">
    <source>
        <dbReference type="HAMAP-Rule" id="MF_00159"/>
    </source>
</evidence>
<comment type="catalytic activity">
    <reaction evidence="7">
        <text>(2E)-4-hydroxy-3-methylbut-2-enyl diphosphate + oxidized [flavodoxin] + H2O + 2 H(+) = 2-C-methyl-D-erythritol 2,4-cyclic diphosphate + reduced [flavodoxin]</text>
        <dbReference type="Rhea" id="RHEA:43604"/>
        <dbReference type="Rhea" id="RHEA-COMP:10622"/>
        <dbReference type="Rhea" id="RHEA-COMP:10623"/>
        <dbReference type="ChEBI" id="CHEBI:15377"/>
        <dbReference type="ChEBI" id="CHEBI:15378"/>
        <dbReference type="ChEBI" id="CHEBI:57618"/>
        <dbReference type="ChEBI" id="CHEBI:58210"/>
        <dbReference type="ChEBI" id="CHEBI:58483"/>
        <dbReference type="ChEBI" id="CHEBI:128753"/>
        <dbReference type="EC" id="1.17.7.3"/>
    </reaction>
</comment>
<evidence type="ECO:0000256" key="6">
    <source>
        <dbReference type="ARBA" id="ARBA00023229"/>
    </source>
</evidence>
<feature type="binding site" evidence="7">
    <location>
        <position position="282"/>
    </location>
    <ligand>
        <name>[4Fe-4S] cluster</name>
        <dbReference type="ChEBI" id="CHEBI:49883"/>
    </ligand>
</feature>
<dbReference type="EC" id="1.17.7.3" evidence="7"/>
<feature type="domain" description="IspG C-terminal" evidence="9">
    <location>
        <begin position="278"/>
        <end position="364"/>
    </location>
</feature>
<feature type="binding site" evidence="7">
    <location>
        <position position="285"/>
    </location>
    <ligand>
        <name>[4Fe-4S] cluster</name>
        <dbReference type="ChEBI" id="CHEBI:49883"/>
    </ligand>
</feature>
<evidence type="ECO:0000256" key="3">
    <source>
        <dbReference type="ARBA" id="ARBA00023002"/>
    </source>
</evidence>
<dbReference type="GO" id="GO:0141197">
    <property type="term" value="F:4-hydroxy-3-methylbut-2-enyl-diphosphate synthase activity (flavodoxin)"/>
    <property type="evidence" value="ECO:0007669"/>
    <property type="project" value="UniProtKB-EC"/>
</dbReference>
<evidence type="ECO:0000256" key="4">
    <source>
        <dbReference type="ARBA" id="ARBA00023004"/>
    </source>
</evidence>
<dbReference type="Pfam" id="PF04551">
    <property type="entry name" value="GcpE"/>
    <property type="match status" value="1"/>
</dbReference>
<dbReference type="Pfam" id="PF26540">
    <property type="entry name" value="GcpE_C"/>
    <property type="match status" value="1"/>
</dbReference>
<dbReference type="FunFam" id="3.30.413.10:FF:000001">
    <property type="entry name" value="4-hydroxy-3-methylbut-2-en-1-yl diphosphate synthase (flavodoxin)"/>
    <property type="match status" value="1"/>
</dbReference>
<dbReference type="AlphaFoldDB" id="A0A413RNG2"/>
<dbReference type="InterPro" id="IPR058579">
    <property type="entry name" value="IspG_C"/>
</dbReference>
<feature type="domain" description="IspG TIM-barrel" evidence="8">
    <location>
        <begin position="23"/>
        <end position="263"/>
    </location>
</feature>
<comment type="similarity">
    <text evidence="7">Belongs to the IspG family.</text>
</comment>
<dbReference type="GO" id="GO:0005506">
    <property type="term" value="F:iron ion binding"/>
    <property type="evidence" value="ECO:0007669"/>
    <property type="project" value="InterPro"/>
</dbReference>
<keyword evidence="3 7" id="KW-0560">Oxidoreductase</keyword>
<dbReference type="InterPro" id="IPR045854">
    <property type="entry name" value="NO2/SO3_Rdtase_4Fe4S_sf"/>
</dbReference>
<dbReference type="Gene3D" id="3.30.413.10">
    <property type="entry name" value="Sulfite Reductase Hemoprotein, domain 1"/>
    <property type="match status" value="1"/>
</dbReference>
<dbReference type="OrthoDB" id="9803214at2"/>
<feature type="binding site" evidence="7">
    <location>
        <position position="317"/>
    </location>
    <ligand>
        <name>[4Fe-4S] cluster</name>
        <dbReference type="ChEBI" id="CHEBI:49883"/>
    </ligand>
</feature>
<reference evidence="10 11" key="1">
    <citation type="submission" date="2018-08" db="EMBL/GenBank/DDBJ databases">
        <title>Cellulomonas rhizosphaerae sp. nov., a novel actinomycete isolated from soil.</title>
        <authorList>
            <person name="Tian Y."/>
        </authorList>
    </citation>
    <scope>NUCLEOTIDE SEQUENCE [LARGE SCALE GENOMIC DNA]</scope>
    <source>
        <strain evidence="10 11">NEAU-TCZ24</strain>
    </source>
</reference>
<dbReference type="GO" id="GO:0051539">
    <property type="term" value="F:4 iron, 4 sulfur cluster binding"/>
    <property type="evidence" value="ECO:0007669"/>
    <property type="project" value="UniProtKB-UniRule"/>
</dbReference>
<feature type="binding site" evidence="7">
    <location>
        <position position="324"/>
    </location>
    <ligand>
        <name>[4Fe-4S] cluster</name>
        <dbReference type="ChEBI" id="CHEBI:49883"/>
    </ligand>
</feature>
<proteinExistence type="inferred from homology"/>
<dbReference type="GO" id="GO:0046429">
    <property type="term" value="F:4-hydroxy-3-methylbut-2-en-1-yl diphosphate synthase activity (ferredoxin)"/>
    <property type="evidence" value="ECO:0007669"/>
    <property type="project" value="UniProtKB-UniRule"/>
</dbReference>
<dbReference type="SUPFAM" id="SSF51717">
    <property type="entry name" value="Dihydropteroate synthetase-like"/>
    <property type="match status" value="1"/>
</dbReference>
<keyword evidence="5 7" id="KW-0411">Iron-sulfur</keyword>
<sequence length="386" mass="40694">MSIPISLGMPEAPAPVLAPRRRTRKIRVGKIEVGGDAPVSVQSMATTQTSDINSTLQQIAELTAAGCDIVRVAVPTQDDADALPAIARKSQIPVIADIHFQPKYVFAAIDAGCAAVRVNPGNIRKFDDQVGAIARAAADAGTSLRIGVNAGSLDPRLLAKYGKATPEALVESAVWEASLFEEHDFHDFKISVKHNDPVVMVRAYELLSERGDWPLHLGVTEAGPAFQGTIKSATAFGALLSKGIGDTIRVSLSAPPVEEVKVGIQILQSLNLRPRKLEIVSCPSCGRAQVDVYTLAEKVTAGLEGMEVPLRVAVMGCVVNGPGEAREADLGVASGNGKGQIFVRGEVIKTVPEAMIVETLIEEAMRLAEEMDPVESGDGSPVVTVG</sequence>
<keyword evidence="11" id="KW-1185">Reference proteome</keyword>
<comment type="cofactor">
    <cofactor evidence="7">
        <name>[4Fe-4S] cluster</name>
        <dbReference type="ChEBI" id="CHEBI:49883"/>
    </cofactor>
    <text evidence="7">Binds 1 [4Fe-4S] cluster.</text>
</comment>
<dbReference type="Proteomes" id="UP000283374">
    <property type="component" value="Unassembled WGS sequence"/>
</dbReference>
<keyword evidence="1 7" id="KW-0004">4Fe-4S</keyword>
<gene>
    <name evidence="7" type="primary">ispG</name>
    <name evidence="10" type="ORF">D1825_06400</name>
</gene>
<dbReference type="FunFam" id="3.20.20.20:FF:000001">
    <property type="entry name" value="4-hydroxy-3-methylbut-2-en-1-yl diphosphate synthase (flavodoxin)"/>
    <property type="match status" value="1"/>
</dbReference>
<evidence type="ECO:0000256" key="2">
    <source>
        <dbReference type="ARBA" id="ARBA00022723"/>
    </source>
</evidence>
<evidence type="ECO:0000256" key="1">
    <source>
        <dbReference type="ARBA" id="ARBA00022485"/>
    </source>
</evidence>
<name>A0A413RNG2_9CELL</name>
<dbReference type="GO" id="GO:0019288">
    <property type="term" value="P:isopentenyl diphosphate biosynthetic process, methylerythritol 4-phosphate pathway"/>
    <property type="evidence" value="ECO:0007669"/>
    <property type="project" value="UniProtKB-UniRule"/>
</dbReference>
<evidence type="ECO:0000313" key="11">
    <source>
        <dbReference type="Proteomes" id="UP000283374"/>
    </source>
</evidence>
<dbReference type="HAMAP" id="MF_00159">
    <property type="entry name" value="IspG"/>
    <property type="match status" value="1"/>
</dbReference>
<dbReference type="InterPro" id="IPR016425">
    <property type="entry name" value="IspG_bac"/>
</dbReference>
<dbReference type="UniPathway" id="UPA00056">
    <property type="reaction ID" value="UER00096"/>
</dbReference>
<comment type="caution">
    <text evidence="10">The sequence shown here is derived from an EMBL/GenBank/DDBJ whole genome shotgun (WGS) entry which is preliminary data.</text>
</comment>
<dbReference type="PANTHER" id="PTHR30454:SF0">
    <property type="entry name" value="4-HYDROXY-3-METHYLBUT-2-EN-1-YL DIPHOSPHATE SYNTHASE (FERREDOXIN), CHLOROPLASTIC"/>
    <property type="match status" value="1"/>
</dbReference>
<accession>A0A413RNG2</accession>
<comment type="pathway">
    <text evidence="7">Isoprenoid biosynthesis; isopentenyl diphosphate biosynthesis via DXP pathway; isopentenyl diphosphate from 1-deoxy-D-xylulose 5-phosphate: step 5/6.</text>
</comment>
<dbReference type="RefSeq" id="WP_118766610.1">
    <property type="nucleotide sequence ID" value="NZ_QWKP01000162.1"/>
</dbReference>
<dbReference type="Gene3D" id="3.20.20.20">
    <property type="entry name" value="Dihydropteroate synthase-like"/>
    <property type="match status" value="1"/>
</dbReference>
<dbReference type="InterPro" id="IPR011005">
    <property type="entry name" value="Dihydropteroate_synth-like_sf"/>
</dbReference>
<dbReference type="NCBIfam" id="TIGR00612">
    <property type="entry name" value="ispG_gcpE"/>
    <property type="match status" value="1"/>
</dbReference>
<protein>
    <recommendedName>
        <fullName evidence="7">4-hydroxy-3-methylbut-2-en-1-yl diphosphate synthase (flavodoxin)</fullName>
        <ecNumber evidence="7">1.17.7.3</ecNumber>
    </recommendedName>
    <alternativeName>
        <fullName evidence="7">1-hydroxy-2-methyl-2-(E)-butenyl 4-diphosphate synthase</fullName>
    </alternativeName>
</protein>
<evidence type="ECO:0000259" key="9">
    <source>
        <dbReference type="Pfam" id="PF26540"/>
    </source>
</evidence>
<organism evidence="10 11">
    <name type="scientific">Cellulomonas rhizosphaerae</name>
    <dbReference type="NCBI Taxonomy" id="2293719"/>
    <lineage>
        <taxon>Bacteria</taxon>
        <taxon>Bacillati</taxon>
        <taxon>Actinomycetota</taxon>
        <taxon>Actinomycetes</taxon>
        <taxon>Micrococcales</taxon>
        <taxon>Cellulomonadaceae</taxon>
        <taxon>Cellulomonas</taxon>
    </lineage>
</organism>
<dbReference type="SUPFAM" id="SSF56014">
    <property type="entry name" value="Nitrite and sulphite reductase 4Fe-4S domain-like"/>
    <property type="match status" value="1"/>
</dbReference>
<dbReference type="InterPro" id="IPR058578">
    <property type="entry name" value="IspG_TIM"/>
</dbReference>
<evidence type="ECO:0000256" key="5">
    <source>
        <dbReference type="ARBA" id="ARBA00023014"/>
    </source>
</evidence>